<proteinExistence type="predicted"/>
<dbReference type="InterPro" id="IPR003593">
    <property type="entry name" value="AAA+_ATPase"/>
</dbReference>
<comment type="caution">
    <text evidence="2">The sequence shown here is derived from an EMBL/GenBank/DDBJ whole genome shotgun (WGS) entry which is preliminary data.</text>
</comment>
<sequence>MPKLSEIEIGPKKILLYGEPGCGKTAFALTLGEKALYADFDQGLQTGTTLQDKFTKDRGNVEVVTFYNTNPNLVESYSRFKQFVIKLCNECRAGNVKQKVLVIDSLTSMIDASMYTILSNSGHLEKPPTISEYGLRHTDILNVFRILKATNIHVIYLAHVFVYMEGGLNQAEQLKRRIFIQGAKLEPNITTYFDEIWYMQSKEGGSKRSIKTLNTGALLARTRSNLPKEVDTDDISLVELFEKLNVEL</sequence>
<dbReference type="EMBL" id="LAZR01005088">
    <property type="protein sequence ID" value="KKN02952.1"/>
    <property type="molecule type" value="Genomic_DNA"/>
</dbReference>
<protein>
    <recommendedName>
        <fullName evidence="1">AAA+ ATPase domain-containing protein</fullName>
    </recommendedName>
</protein>
<gene>
    <name evidence="2" type="ORF">LCGC14_1112490</name>
</gene>
<evidence type="ECO:0000313" key="2">
    <source>
        <dbReference type="EMBL" id="KKN02952.1"/>
    </source>
</evidence>
<dbReference type="Pfam" id="PF13479">
    <property type="entry name" value="AAA_24"/>
    <property type="match status" value="1"/>
</dbReference>
<organism evidence="2">
    <name type="scientific">marine sediment metagenome</name>
    <dbReference type="NCBI Taxonomy" id="412755"/>
    <lineage>
        <taxon>unclassified sequences</taxon>
        <taxon>metagenomes</taxon>
        <taxon>ecological metagenomes</taxon>
    </lineage>
</organism>
<dbReference type="SMART" id="SM00382">
    <property type="entry name" value="AAA"/>
    <property type="match status" value="1"/>
</dbReference>
<dbReference type="SUPFAM" id="SSF52540">
    <property type="entry name" value="P-loop containing nucleoside triphosphate hydrolases"/>
    <property type="match status" value="1"/>
</dbReference>
<dbReference type="Gene3D" id="3.40.50.300">
    <property type="entry name" value="P-loop containing nucleotide triphosphate hydrolases"/>
    <property type="match status" value="1"/>
</dbReference>
<dbReference type="AlphaFoldDB" id="A0A0F9MU79"/>
<name>A0A0F9MU79_9ZZZZ</name>
<accession>A0A0F9MU79</accession>
<evidence type="ECO:0000259" key="1">
    <source>
        <dbReference type="SMART" id="SM00382"/>
    </source>
</evidence>
<reference evidence="2" key="1">
    <citation type="journal article" date="2015" name="Nature">
        <title>Complex archaea that bridge the gap between prokaryotes and eukaryotes.</title>
        <authorList>
            <person name="Spang A."/>
            <person name="Saw J.H."/>
            <person name="Jorgensen S.L."/>
            <person name="Zaremba-Niedzwiedzka K."/>
            <person name="Martijn J."/>
            <person name="Lind A.E."/>
            <person name="van Eijk R."/>
            <person name="Schleper C."/>
            <person name="Guy L."/>
            <person name="Ettema T.J."/>
        </authorList>
    </citation>
    <scope>NUCLEOTIDE SEQUENCE</scope>
</reference>
<dbReference type="InterPro" id="IPR027417">
    <property type="entry name" value="P-loop_NTPase"/>
</dbReference>
<feature type="domain" description="AAA+ ATPase" evidence="1">
    <location>
        <begin position="10"/>
        <end position="144"/>
    </location>
</feature>